<dbReference type="InterPro" id="IPR049883">
    <property type="entry name" value="NOTCH1_EGF-like"/>
</dbReference>
<proteinExistence type="predicted"/>
<keyword evidence="2" id="KW-1015">Disulfide bond</keyword>
<evidence type="ECO:0000256" key="2">
    <source>
        <dbReference type="ARBA" id="ARBA00023157"/>
    </source>
</evidence>
<keyword evidence="1 3" id="KW-0245">EGF-like domain</keyword>
<accession>K1QSU4</accession>
<evidence type="ECO:0000256" key="3">
    <source>
        <dbReference type="PROSITE-ProRule" id="PRU00076"/>
    </source>
</evidence>
<dbReference type="CDD" id="cd00054">
    <property type="entry name" value="EGF_CA"/>
    <property type="match status" value="1"/>
</dbReference>
<protein>
    <submittedName>
        <fullName evidence="4">Wall-associated receptor kinase 5</fullName>
    </submittedName>
</protein>
<reference evidence="4" key="1">
    <citation type="journal article" date="2012" name="Nature">
        <title>The oyster genome reveals stress adaptation and complexity of shell formation.</title>
        <authorList>
            <person name="Zhang G."/>
            <person name="Fang X."/>
            <person name="Guo X."/>
            <person name="Li L."/>
            <person name="Luo R."/>
            <person name="Xu F."/>
            <person name="Yang P."/>
            <person name="Zhang L."/>
            <person name="Wang X."/>
            <person name="Qi H."/>
            <person name="Xiong Z."/>
            <person name="Que H."/>
            <person name="Xie Y."/>
            <person name="Holland P.W."/>
            <person name="Paps J."/>
            <person name="Zhu Y."/>
            <person name="Wu F."/>
            <person name="Chen Y."/>
            <person name="Wang J."/>
            <person name="Peng C."/>
            <person name="Meng J."/>
            <person name="Yang L."/>
            <person name="Liu J."/>
            <person name="Wen B."/>
            <person name="Zhang N."/>
            <person name="Huang Z."/>
            <person name="Zhu Q."/>
            <person name="Feng Y."/>
            <person name="Mount A."/>
            <person name="Hedgecock D."/>
            <person name="Xu Z."/>
            <person name="Liu Y."/>
            <person name="Domazet-Loso T."/>
            <person name="Du Y."/>
            <person name="Sun X."/>
            <person name="Zhang S."/>
            <person name="Liu B."/>
            <person name="Cheng P."/>
            <person name="Jiang X."/>
            <person name="Li J."/>
            <person name="Fan D."/>
            <person name="Wang W."/>
            <person name="Fu W."/>
            <person name="Wang T."/>
            <person name="Wang B."/>
            <person name="Zhang J."/>
            <person name="Peng Z."/>
            <person name="Li Y."/>
            <person name="Li N."/>
            <person name="Wang J."/>
            <person name="Chen M."/>
            <person name="He Y."/>
            <person name="Tan F."/>
            <person name="Song X."/>
            <person name="Zheng Q."/>
            <person name="Huang R."/>
            <person name="Yang H."/>
            <person name="Du X."/>
            <person name="Chen L."/>
            <person name="Yang M."/>
            <person name="Gaffney P.M."/>
            <person name="Wang S."/>
            <person name="Luo L."/>
            <person name="She Z."/>
            <person name="Ming Y."/>
            <person name="Huang W."/>
            <person name="Zhang S."/>
            <person name="Huang B."/>
            <person name="Zhang Y."/>
            <person name="Qu T."/>
            <person name="Ni P."/>
            <person name="Miao G."/>
            <person name="Wang J."/>
            <person name="Wang Q."/>
            <person name="Steinberg C.E."/>
            <person name="Wang H."/>
            <person name="Li N."/>
            <person name="Qian L."/>
            <person name="Zhang G."/>
            <person name="Li Y."/>
            <person name="Yang H."/>
            <person name="Liu X."/>
            <person name="Wang J."/>
            <person name="Yin Y."/>
            <person name="Wang J."/>
        </authorList>
    </citation>
    <scope>NUCLEOTIDE SEQUENCE [LARGE SCALE GENOMIC DNA]</scope>
    <source>
        <strain evidence="4">05x7-T-G4-1.051#20</strain>
    </source>
</reference>
<dbReference type="InterPro" id="IPR000742">
    <property type="entry name" value="EGF"/>
</dbReference>
<dbReference type="PROSITE" id="PS01187">
    <property type="entry name" value="EGF_CA"/>
    <property type="match status" value="1"/>
</dbReference>
<keyword evidence="4" id="KW-0808">Transferase</keyword>
<dbReference type="AlphaFoldDB" id="K1QSU4"/>
<sequence length="330" mass="37714">MSPVRQKLKIVGPFLAAHKYFAVDPRQIRGKIQRKGGLHKHFPNPRIVQMEPSLTLACEESELACINEIFKKARDSKSVSKIQGKEKLAKRHNFWPFESELDIFRYRATAAYYMCWFTELKSPLLRFVDDKADGCLDSLSMTVEAANRTVVDFRSQYGGNQSEWVSLWTCAFLWFCPDPCYGKSSMGNVRDEISAPEDPLNPCKTLKNKACTWSEGQNVDFEDMTRNRLNFSCDCASEKPGHVWSSRFSLCIDQDECYDQVGQCAEDKICRNTVGSYSCGCRRGYRMDKSDGTCVRSPLFKGSLDKIRLRGEKKAGNVPFWVKFLEKIMG</sequence>
<dbReference type="PROSITE" id="PS00010">
    <property type="entry name" value="ASX_HYDROXYL"/>
    <property type="match status" value="1"/>
</dbReference>
<dbReference type="Gene3D" id="2.90.20.10">
    <property type="entry name" value="Plasmodium vivax P25 domain"/>
    <property type="match status" value="1"/>
</dbReference>
<keyword evidence="4" id="KW-0675">Receptor</keyword>
<dbReference type="Pfam" id="PF07645">
    <property type="entry name" value="EGF_CA"/>
    <property type="match status" value="1"/>
</dbReference>
<dbReference type="InterPro" id="IPR018097">
    <property type="entry name" value="EGF_Ca-bd_CS"/>
</dbReference>
<dbReference type="InterPro" id="IPR001881">
    <property type="entry name" value="EGF-like_Ca-bd_dom"/>
</dbReference>
<dbReference type="HOGENOM" id="CLU_054446_0_0_1"/>
<evidence type="ECO:0000256" key="1">
    <source>
        <dbReference type="ARBA" id="ARBA00022536"/>
    </source>
</evidence>
<name>K1QSU4_MAGGI</name>
<dbReference type="PROSITE" id="PS50026">
    <property type="entry name" value="EGF_3"/>
    <property type="match status" value="1"/>
</dbReference>
<dbReference type="SMART" id="SM00179">
    <property type="entry name" value="EGF_CA"/>
    <property type="match status" value="1"/>
</dbReference>
<dbReference type="SMART" id="SM00181">
    <property type="entry name" value="EGF"/>
    <property type="match status" value="1"/>
</dbReference>
<dbReference type="EMBL" id="JH817736">
    <property type="protein sequence ID" value="EKC34299.1"/>
    <property type="molecule type" value="Genomic_DNA"/>
</dbReference>
<comment type="caution">
    <text evidence="3">Lacks conserved residue(s) required for the propagation of feature annotation.</text>
</comment>
<dbReference type="InParanoid" id="K1QSU4"/>
<keyword evidence="4" id="KW-0418">Kinase</keyword>
<gene>
    <name evidence="4" type="ORF">CGI_10023399</name>
</gene>
<dbReference type="InterPro" id="IPR000152">
    <property type="entry name" value="EGF-type_Asp/Asn_hydroxyl_site"/>
</dbReference>
<dbReference type="GO" id="GO:0016301">
    <property type="term" value="F:kinase activity"/>
    <property type="evidence" value="ECO:0007669"/>
    <property type="project" value="UniProtKB-KW"/>
</dbReference>
<dbReference type="SUPFAM" id="SSF57196">
    <property type="entry name" value="EGF/Laminin"/>
    <property type="match status" value="1"/>
</dbReference>
<organism evidence="4">
    <name type="scientific">Magallana gigas</name>
    <name type="common">Pacific oyster</name>
    <name type="synonym">Crassostrea gigas</name>
    <dbReference type="NCBI Taxonomy" id="29159"/>
    <lineage>
        <taxon>Eukaryota</taxon>
        <taxon>Metazoa</taxon>
        <taxon>Spiralia</taxon>
        <taxon>Lophotrochozoa</taxon>
        <taxon>Mollusca</taxon>
        <taxon>Bivalvia</taxon>
        <taxon>Autobranchia</taxon>
        <taxon>Pteriomorphia</taxon>
        <taxon>Ostreida</taxon>
        <taxon>Ostreoidea</taxon>
        <taxon>Ostreidae</taxon>
        <taxon>Magallana</taxon>
    </lineage>
</organism>
<dbReference type="GO" id="GO:0005509">
    <property type="term" value="F:calcium ion binding"/>
    <property type="evidence" value="ECO:0007669"/>
    <property type="project" value="InterPro"/>
</dbReference>
<evidence type="ECO:0000313" key="4">
    <source>
        <dbReference type="EMBL" id="EKC34299.1"/>
    </source>
</evidence>